<feature type="signal peptide" evidence="2">
    <location>
        <begin position="1"/>
        <end position="21"/>
    </location>
</feature>
<dbReference type="AlphaFoldDB" id="A0AAE8N552"/>
<comment type="caution">
    <text evidence="3">The sequence shown here is derived from an EMBL/GenBank/DDBJ whole genome shotgun (WGS) entry which is preliminary data.</text>
</comment>
<feature type="region of interest" description="Disordered" evidence="1">
    <location>
        <begin position="104"/>
        <end position="215"/>
    </location>
</feature>
<protein>
    <submittedName>
        <fullName evidence="3">Uncharacterized protein</fullName>
    </submittedName>
</protein>
<evidence type="ECO:0000313" key="3">
    <source>
        <dbReference type="EMBL" id="SPO06367.1"/>
    </source>
</evidence>
<evidence type="ECO:0000256" key="2">
    <source>
        <dbReference type="SAM" id="SignalP"/>
    </source>
</evidence>
<keyword evidence="2" id="KW-0732">Signal</keyword>
<feature type="chain" id="PRO_5041920892" evidence="2">
    <location>
        <begin position="22"/>
        <end position="241"/>
    </location>
</feature>
<organism evidence="3 4">
    <name type="scientific">Cephalotrichum gorgonifer</name>
    <dbReference type="NCBI Taxonomy" id="2041049"/>
    <lineage>
        <taxon>Eukaryota</taxon>
        <taxon>Fungi</taxon>
        <taxon>Dikarya</taxon>
        <taxon>Ascomycota</taxon>
        <taxon>Pezizomycotina</taxon>
        <taxon>Sordariomycetes</taxon>
        <taxon>Hypocreomycetidae</taxon>
        <taxon>Microascales</taxon>
        <taxon>Microascaceae</taxon>
        <taxon>Cephalotrichum</taxon>
    </lineage>
</organism>
<feature type="compositionally biased region" description="Low complexity" evidence="1">
    <location>
        <begin position="148"/>
        <end position="186"/>
    </location>
</feature>
<evidence type="ECO:0000313" key="4">
    <source>
        <dbReference type="Proteomes" id="UP001187682"/>
    </source>
</evidence>
<dbReference type="EMBL" id="ONZQ02000015">
    <property type="protein sequence ID" value="SPO06367.1"/>
    <property type="molecule type" value="Genomic_DNA"/>
</dbReference>
<name>A0AAE8N552_9PEZI</name>
<gene>
    <name evidence="3" type="ORF">DNG_09056</name>
</gene>
<evidence type="ECO:0000256" key="1">
    <source>
        <dbReference type="SAM" id="MobiDB-lite"/>
    </source>
</evidence>
<keyword evidence="4" id="KW-1185">Reference proteome</keyword>
<reference evidence="3" key="1">
    <citation type="submission" date="2018-03" db="EMBL/GenBank/DDBJ databases">
        <authorList>
            <person name="Guldener U."/>
        </authorList>
    </citation>
    <scope>NUCLEOTIDE SEQUENCE</scope>
</reference>
<dbReference type="Proteomes" id="UP001187682">
    <property type="component" value="Unassembled WGS sequence"/>
</dbReference>
<accession>A0AAE8N552</accession>
<proteinExistence type="predicted"/>
<feature type="compositionally biased region" description="Acidic residues" evidence="1">
    <location>
        <begin position="135"/>
        <end position="145"/>
    </location>
</feature>
<sequence>MYALRFLASAVFAATAVSASAVEGDNVFAALLKRQEPGTPAYNCHDNCGQAIIEAREGDDICNSASFLANYKNCLQCAGPDNVGIWQYYGNSVGAAGKGCGLDSEPLTGKQPDVGPSTPIGSGGSSPTPPSTEAPEPEPTDDEPTSEPPASSEGEATETSAETPSATDDATETGATTAAPTPTESGSADDDDDETPTAGGDDESAAPTPSSPVQVDAAGSLRVGSAMGLFVAAAFGAVIFV</sequence>
<feature type="compositionally biased region" description="Acidic residues" evidence="1">
    <location>
        <begin position="187"/>
        <end position="204"/>
    </location>
</feature>